<name>A0A381R8B9_9ZZZZ</name>
<dbReference type="AlphaFoldDB" id="A0A381R8B9"/>
<sequence>MTCATTDGAAMTQVIDLHAHVVFEDAFGTAGRHGPELGEADGVSFFRVGEYVRSPMGYRGSLFVDVEKRLRAMDRVGIERQLLSPNPLTFFGRIDAASATDFARATNDAMAELVARYPARLLGSAALPLQDPDAASSELQRAVEDLGLLAGYVGTDYGFTLDDSRLDDFYRTLVELDVPLLLHAATNDGIGGPADDRLTRFGLDLIVGYTYEETLAAAALILGGVFDRHPDVDICISHGGGAIAFLAQRFDAMASFAGGESDFGSALRRLWFDSHMGAGPARDMVTSVVGTDRMVYGTNFGGWDSPTATDEFDAGLTQNAERLLRLTSERTNS</sequence>
<dbReference type="GO" id="GO:0005737">
    <property type="term" value="C:cytoplasm"/>
    <property type="evidence" value="ECO:0007669"/>
    <property type="project" value="TreeGrafter"/>
</dbReference>
<protein>
    <recommendedName>
        <fullName evidence="2">Amidohydrolase-related domain-containing protein</fullName>
    </recommendedName>
</protein>
<evidence type="ECO:0000313" key="3">
    <source>
        <dbReference type="EMBL" id="SUZ87069.1"/>
    </source>
</evidence>
<organism evidence="3">
    <name type="scientific">marine metagenome</name>
    <dbReference type="NCBI Taxonomy" id="408172"/>
    <lineage>
        <taxon>unclassified sequences</taxon>
        <taxon>metagenomes</taxon>
        <taxon>ecological metagenomes</taxon>
    </lineage>
</organism>
<keyword evidence="1" id="KW-0456">Lyase</keyword>
<reference evidence="3" key="1">
    <citation type="submission" date="2018-05" db="EMBL/GenBank/DDBJ databases">
        <authorList>
            <person name="Lanie J.A."/>
            <person name="Ng W.-L."/>
            <person name="Kazmierczak K.M."/>
            <person name="Andrzejewski T.M."/>
            <person name="Davidsen T.M."/>
            <person name="Wayne K.J."/>
            <person name="Tettelin H."/>
            <person name="Glass J.I."/>
            <person name="Rusch D."/>
            <person name="Podicherti R."/>
            <person name="Tsui H.-C.T."/>
            <person name="Winkler M.E."/>
        </authorList>
    </citation>
    <scope>NUCLEOTIDE SEQUENCE</scope>
</reference>
<feature type="domain" description="Amidohydrolase-related" evidence="2">
    <location>
        <begin position="15"/>
        <end position="314"/>
    </location>
</feature>
<dbReference type="GO" id="GO:0016787">
    <property type="term" value="F:hydrolase activity"/>
    <property type="evidence" value="ECO:0007669"/>
    <property type="project" value="InterPro"/>
</dbReference>
<gene>
    <name evidence="3" type="ORF">METZ01_LOCUS39923</name>
</gene>
<dbReference type="GO" id="GO:0019748">
    <property type="term" value="P:secondary metabolic process"/>
    <property type="evidence" value="ECO:0007669"/>
    <property type="project" value="TreeGrafter"/>
</dbReference>
<dbReference type="Pfam" id="PF04909">
    <property type="entry name" value="Amidohydro_2"/>
    <property type="match status" value="1"/>
</dbReference>
<evidence type="ECO:0000259" key="2">
    <source>
        <dbReference type="Pfam" id="PF04909"/>
    </source>
</evidence>
<dbReference type="SUPFAM" id="SSF51556">
    <property type="entry name" value="Metallo-dependent hydrolases"/>
    <property type="match status" value="1"/>
</dbReference>
<dbReference type="PANTHER" id="PTHR21240:SF28">
    <property type="entry name" value="ISO-OROTATE DECARBOXYLASE (EUROFUNG)"/>
    <property type="match status" value="1"/>
</dbReference>
<dbReference type="GO" id="GO:0016831">
    <property type="term" value="F:carboxy-lyase activity"/>
    <property type="evidence" value="ECO:0007669"/>
    <property type="project" value="InterPro"/>
</dbReference>
<dbReference type="EMBL" id="UINC01001707">
    <property type="protein sequence ID" value="SUZ87069.1"/>
    <property type="molecule type" value="Genomic_DNA"/>
</dbReference>
<dbReference type="Gene3D" id="3.20.20.140">
    <property type="entry name" value="Metal-dependent hydrolases"/>
    <property type="match status" value="1"/>
</dbReference>
<evidence type="ECO:0000256" key="1">
    <source>
        <dbReference type="ARBA" id="ARBA00023239"/>
    </source>
</evidence>
<dbReference type="PANTHER" id="PTHR21240">
    <property type="entry name" value="2-AMINO-3-CARBOXYLMUCONATE-6-SEMIALDEHYDE DECARBOXYLASE"/>
    <property type="match status" value="1"/>
</dbReference>
<dbReference type="InterPro" id="IPR032465">
    <property type="entry name" value="ACMSD"/>
</dbReference>
<accession>A0A381R8B9</accession>
<dbReference type="InterPro" id="IPR006680">
    <property type="entry name" value="Amidohydro-rel"/>
</dbReference>
<dbReference type="InterPro" id="IPR032466">
    <property type="entry name" value="Metal_Hydrolase"/>
</dbReference>
<proteinExistence type="predicted"/>